<evidence type="ECO:0000256" key="9">
    <source>
        <dbReference type="SAM" id="Phobius"/>
    </source>
</evidence>
<dbReference type="InterPro" id="IPR036259">
    <property type="entry name" value="MFS_trans_sf"/>
</dbReference>
<keyword evidence="4 7" id="KW-0812">Transmembrane</keyword>
<feature type="transmembrane region" description="Helical" evidence="9">
    <location>
        <begin position="149"/>
        <end position="167"/>
    </location>
</feature>
<dbReference type="InterPro" id="IPR018456">
    <property type="entry name" value="PTR2_symporter_CS"/>
</dbReference>
<feature type="transmembrane region" description="Helical" evidence="9">
    <location>
        <begin position="484"/>
        <end position="508"/>
    </location>
</feature>
<dbReference type="PROSITE" id="PS01023">
    <property type="entry name" value="PTR2_2"/>
    <property type="match status" value="1"/>
</dbReference>
<keyword evidence="11" id="KW-1185">Reference proteome</keyword>
<dbReference type="FunFam" id="1.20.1250.20:FF:000085">
    <property type="entry name" value="MFS peptide transporter Ptr2"/>
    <property type="match status" value="1"/>
</dbReference>
<comment type="similarity">
    <text evidence="2 7">Belongs to the major facilitator superfamily. Proton-dependent oligopeptide transporter (POT/PTR) (TC 2.A.17) family.</text>
</comment>
<dbReference type="PANTHER" id="PTHR11654">
    <property type="entry name" value="OLIGOPEPTIDE TRANSPORTER-RELATED"/>
    <property type="match status" value="1"/>
</dbReference>
<feature type="transmembrane region" description="Helical" evidence="9">
    <location>
        <begin position="548"/>
        <end position="568"/>
    </location>
</feature>
<evidence type="ECO:0000313" key="11">
    <source>
        <dbReference type="Proteomes" id="UP000194127"/>
    </source>
</evidence>
<dbReference type="Pfam" id="PF00854">
    <property type="entry name" value="PTR2"/>
    <property type="match status" value="1"/>
</dbReference>
<dbReference type="PROSITE" id="PS01022">
    <property type="entry name" value="PTR2_1"/>
    <property type="match status" value="1"/>
</dbReference>
<proteinExistence type="inferred from homology"/>
<reference evidence="10 11" key="1">
    <citation type="submission" date="2017-04" db="EMBL/GenBank/DDBJ databases">
        <title>Genome Sequence of the Model Brown-Rot Fungus Postia placenta SB12.</title>
        <authorList>
            <consortium name="DOE Joint Genome Institute"/>
            <person name="Gaskell J."/>
            <person name="Kersten P."/>
            <person name="Larrondo L.F."/>
            <person name="Canessa P."/>
            <person name="Martinez D."/>
            <person name="Hibbett D."/>
            <person name="Schmoll M."/>
            <person name="Kubicek C.P."/>
            <person name="Martinez A.T."/>
            <person name="Yadav J."/>
            <person name="Master E."/>
            <person name="Magnuson J.K."/>
            <person name="James T."/>
            <person name="Yaver D."/>
            <person name="Berka R."/>
            <person name="Labutti K."/>
            <person name="Lipzen A."/>
            <person name="Aerts A."/>
            <person name="Barry K."/>
            <person name="Henrissat B."/>
            <person name="Blanchette R."/>
            <person name="Grigoriev I."/>
            <person name="Cullen D."/>
        </authorList>
    </citation>
    <scope>NUCLEOTIDE SEQUENCE [LARGE SCALE GENOMIC DNA]</scope>
    <source>
        <strain evidence="10 11">MAD-698-R-SB12</strain>
    </source>
</reference>
<organism evidence="10 11">
    <name type="scientific">Postia placenta MAD-698-R-SB12</name>
    <dbReference type="NCBI Taxonomy" id="670580"/>
    <lineage>
        <taxon>Eukaryota</taxon>
        <taxon>Fungi</taxon>
        <taxon>Dikarya</taxon>
        <taxon>Basidiomycota</taxon>
        <taxon>Agaricomycotina</taxon>
        <taxon>Agaricomycetes</taxon>
        <taxon>Polyporales</taxon>
        <taxon>Adustoporiaceae</taxon>
        <taxon>Rhodonia</taxon>
    </lineage>
</organism>
<evidence type="ECO:0000256" key="4">
    <source>
        <dbReference type="ARBA" id="ARBA00022692"/>
    </source>
</evidence>
<evidence type="ECO:0000256" key="5">
    <source>
        <dbReference type="ARBA" id="ARBA00022989"/>
    </source>
</evidence>
<gene>
    <name evidence="10" type="ORF">POSPLADRAFT_1066110</name>
</gene>
<dbReference type="RefSeq" id="XP_024339068.1">
    <property type="nucleotide sequence ID" value="XM_024482040.1"/>
</dbReference>
<evidence type="ECO:0000256" key="1">
    <source>
        <dbReference type="ARBA" id="ARBA00004141"/>
    </source>
</evidence>
<dbReference type="InterPro" id="IPR000109">
    <property type="entry name" value="POT_fam"/>
</dbReference>
<dbReference type="GeneID" id="36326990"/>
<feature type="compositionally biased region" description="Polar residues" evidence="8">
    <location>
        <begin position="30"/>
        <end position="42"/>
    </location>
</feature>
<evidence type="ECO:0000256" key="8">
    <source>
        <dbReference type="SAM" id="MobiDB-lite"/>
    </source>
</evidence>
<feature type="transmembrane region" description="Helical" evidence="9">
    <location>
        <begin position="125"/>
        <end position="142"/>
    </location>
</feature>
<dbReference type="Gene3D" id="1.20.1250.20">
    <property type="entry name" value="MFS general substrate transporter like domains"/>
    <property type="match status" value="1"/>
</dbReference>
<dbReference type="STRING" id="670580.A0A1X6N104"/>
<keyword evidence="5 9" id="KW-1133">Transmembrane helix</keyword>
<feature type="transmembrane region" description="Helical" evidence="9">
    <location>
        <begin position="179"/>
        <end position="199"/>
    </location>
</feature>
<name>A0A1X6N104_9APHY</name>
<dbReference type="OrthoDB" id="8904098at2759"/>
<dbReference type="GO" id="GO:0071916">
    <property type="term" value="F:dipeptide transmembrane transporter activity"/>
    <property type="evidence" value="ECO:0007669"/>
    <property type="project" value="UniProtKB-ARBA"/>
</dbReference>
<feature type="transmembrane region" description="Helical" evidence="9">
    <location>
        <begin position="237"/>
        <end position="256"/>
    </location>
</feature>
<comment type="subcellular location">
    <subcellularLocation>
        <location evidence="1 7">Membrane</location>
        <topology evidence="1 7">Multi-pass membrane protein</topology>
    </subcellularLocation>
</comment>
<dbReference type="EMBL" id="KZ110597">
    <property type="protein sequence ID" value="OSX62274.1"/>
    <property type="molecule type" value="Genomic_DNA"/>
</dbReference>
<dbReference type="Proteomes" id="UP000194127">
    <property type="component" value="Unassembled WGS sequence"/>
</dbReference>
<evidence type="ECO:0000256" key="2">
    <source>
        <dbReference type="ARBA" id="ARBA00005982"/>
    </source>
</evidence>
<dbReference type="SUPFAM" id="SSF103473">
    <property type="entry name" value="MFS general substrate transporter"/>
    <property type="match status" value="1"/>
</dbReference>
<keyword evidence="3 7" id="KW-0813">Transport</keyword>
<feature type="transmembrane region" description="Helical" evidence="9">
    <location>
        <begin position="435"/>
        <end position="457"/>
    </location>
</feature>
<evidence type="ECO:0000256" key="3">
    <source>
        <dbReference type="ARBA" id="ARBA00022448"/>
    </source>
</evidence>
<feature type="transmembrane region" description="Helical" evidence="9">
    <location>
        <begin position="520"/>
        <end position="542"/>
    </location>
</feature>
<keyword evidence="6 9" id="KW-0472">Membrane</keyword>
<dbReference type="AlphaFoldDB" id="A0A1X6N104"/>
<sequence length="598" mass="66529">MDPALHRSVVPMLKAFLLTAKVDIYETVPQPGTDNTDNNSELPTPEERDTLRRVADAIPWNAYLIAFIELAERFSYYGTTVVFTNFIQQPLPPNSRTGAGYTNGQSGALGMGQRASTAIGTFNAFWVYIVPLFGAYVADAYWGRFKTICVAVVIALLGHAILVVSALPDVIEHPHLSLIYFIFAIVIMGVGTGGFKANISPLVAEQYRETKLFTRTTTNGEKVIVDPALTTARIYMYFYLFINVGALVGQVCMTYAEKYVGFWLAYLLPTVIFLLCPVVLYLGRNRYVKSPPSGSVFGLVLRTWSFLMQGRWSLNPYTTFRNMTALDMWDGAKPSNLPSPRRPAWMTFDEQGVDELKRGLKACEVFLWYPVFYLVMNQLNTNLTSQAATMSTYGVPNDILSNLDPLSLILLIPVFDLYIYPSLQRAGIRFTPLKRIALGFLFASAAMAWTAVVQYQIYHSNPCGYFVSTCKNADGHPVTSDLNVWIQSGGYILVAVSEIFTNITGLEYAYTKAPKNMRSLVMAIFLFMSAIASAITEAFVSLSADPLLVWNYGILCALSAVTGVAFWLRFRHLDAQEDELNSLGSSPHSIDTEAVYEE</sequence>
<evidence type="ECO:0000256" key="6">
    <source>
        <dbReference type="ARBA" id="ARBA00023136"/>
    </source>
</evidence>
<evidence type="ECO:0000313" key="10">
    <source>
        <dbReference type="EMBL" id="OSX62274.1"/>
    </source>
</evidence>
<protein>
    <submittedName>
        <fullName evidence="10">Uncharacterized protein</fullName>
    </submittedName>
</protein>
<feature type="transmembrane region" description="Helical" evidence="9">
    <location>
        <begin position="262"/>
        <end position="282"/>
    </location>
</feature>
<dbReference type="GO" id="GO:0005886">
    <property type="term" value="C:plasma membrane"/>
    <property type="evidence" value="ECO:0007669"/>
    <property type="project" value="UniProtKB-ARBA"/>
</dbReference>
<feature type="region of interest" description="Disordered" evidence="8">
    <location>
        <begin position="28"/>
        <end position="48"/>
    </location>
</feature>
<accession>A0A1X6N104</accession>
<evidence type="ECO:0000256" key="7">
    <source>
        <dbReference type="RuleBase" id="RU003755"/>
    </source>
</evidence>